<dbReference type="OMA" id="RASASKC"/>
<dbReference type="InterPro" id="IPR019775">
    <property type="entry name" value="WD40_repeat_CS"/>
</dbReference>
<keyword evidence="3" id="KW-0677">Repeat</keyword>
<reference evidence="6 7" key="1">
    <citation type="journal article" date="2015" name="Genome Biol. Evol.">
        <title>Phylogenomic analyses indicate that early fungi evolved digesting cell walls of algal ancestors of land plants.</title>
        <authorList>
            <person name="Chang Y."/>
            <person name="Wang S."/>
            <person name="Sekimoto S."/>
            <person name="Aerts A.L."/>
            <person name="Choi C."/>
            <person name="Clum A."/>
            <person name="LaButti K.M."/>
            <person name="Lindquist E.A."/>
            <person name="Yee Ngan C."/>
            <person name="Ohm R.A."/>
            <person name="Salamov A.A."/>
            <person name="Grigoriev I.V."/>
            <person name="Spatafora J.W."/>
            <person name="Berbee M.L."/>
        </authorList>
    </citation>
    <scope>NUCLEOTIDE SEQUENCE [LARGE SCALE GENOMIC DNA]</scope>
    <source>
        <strain evidence="6 7">JEL478</strain>
    </source>
</reference>
<evidence type="ECO:0000256" key="4">
    <source>
        <dbReference type="PROSITE-ProRule" id="PRU00221"/>
    </source>
</evidence>
<feature type="repeat" description="WD" evidence="4">
    <location>
        <begin position="289"/>
        <end position="331"/>
    </location>
</feature>
<dbReference type="PROSITE" id="PS50294">
    <property type="entry name" value="WD_REPEATS_REGION"/>
    <property type="match status" value="2"/>
</dbReference>
<feature type="compositionally biased region" description="Low complexity" evidence="5">
    <location>
        <begin position="956"/>
        <end position="968"/>
    </location>
</feature>
<dbReference type="PANTHER" id="PTHR14205">
    <property type="entry name" value="WD-REPEAT PROTEIN"/>
    <property type="match status" value="1"/>
</dbReference>
<dbReference type="InterPro" id="IPR015943">
    <property type="entry name" value="WD40/YVTN_repeat-like_dom_sf"/>
</dbReference>
<name>A0A139ARF5_GONPJ</name>
<feature type="region of interest" description="Disordered" evidence="5">
    <location>
        <begin position="558"/>
        <end position="627"/>
    </location>
</feature>
<evidence type="ECO:0000256" key="1">
    <source>
        <dbReference type="ARBA" id="ARBA00005672"/>
    </source>
</evidence>
<dbReference type="Gene3D" id="2.130.10.10">
    <property type="entry name" value="YVTN repeat-like/Quinoprotein amine dehydrogenase"/>
    <property type="match status" value="1"/>
</dbReference>
<feature type="region of interest" description="Disordered" evidence="5">
    <location>
        <begin position="852"/>
        <end position="875"/>
    </location>
</feature>
<dbReference type="PANTHER" id="PTHR14205:SF15">
    <property type="entry name" value="EARP AND GARP COMPLEX-INTERACTING PROTEIN 1"/>
    <property type="match status" value="1"/>
</dbReference>
<evidence type="ECO:0000256" key="2">
    <source>
        <dbReference type="ARBA" id="ARBA00022574"/>
    </source>
</evidence>
<organism evidence="6 7">
    <name type="scientific">Gonapodya prolifera (strain JEL478)</name>
    <name type="common">Monoblepharis prolifera</name>
    <dbReference type="NCBI Taxonomy" id="1344416"/>
    <lineage>
        <taxon>Eukaryota</taxon>
        <taxon>Fungi</taxon>
        <taxon>Fungi incertae sedis</taxon>
        <taxon>Chytridiomycota</taxon>
        <taxon>Chytridiomycota incertae sedis</taxon>
        <taxon>Monoblepharidomycetes</taxon>
        <taxon>Monoblepharidales</taxon>
        <taxon>Gonapodyaceae</taxon>
        <taxon>Gonapodya</taxon>
    </lineage>
</organism>
<dbReference type="Proteomes" id="UP000070544">
    <property type="component" value="Unassembled WGS sequence"/>
</dbReference>
<feature type="compositionally biased region" description="Low complexity" evidence="5">
    <location>
        <begin position="854"/>
        <end position="866"/>
    </location>
</feature>
<feature type="region of interest" description="Disordered" evidence="5">
    <location>
        <begin position="944"/>
        <end position="968"/>
    </location>
</feature>
<dbReference type="PROSITE" id="PS00678">
    <property type="entry name" value="WD_REPEATS_1"/>
    <property type="match status" value="1"/>
</dbReference>
<dbReference type="AlphaFoldDB" id="A0A139ARF5"/>
<dbReference type="InterPro" id="IPR036322">
    <property type="entry name" value="WD40_repeat_dom_sf"/>
</dbReference>
<sequence>MDPNSSHDIRPKGAPYVAAGSGAKQNNFFLLENVSAPRGSLNSGGGGGGEQLVVSNIIVTTSFPISLNLLPFKIKSTATLPQPVFHLAFASAPSPTSFGTDPPSSAGYSGALSYPLLSSSTDGSVLFLRLTAEPENLSLDLTGTLPVFPKLPNEDLLASKPGKMSRTTRVWASEWIESSDPLPGLNSLQTVNPPRSFVSVQQGRLAVWDVEHCTAETGASSISNVSDDMLFCCKPSPHPATSELVLVGGADRSVVMCDIRMLGSSSTSPNRDRSPSPSAATGGVVFELPGAHAAPVTSVAWNPFVPYWVATAGEDAVVHVWDVRYVRRTREGWMSGVGPVGRVEGHFGAVTGVAWSNTHATVLTTASTDRTLRTWSFSPSSIAATTLYNPSSGLPIWDDDDPMDVANAVWWDAFEASGRGKSMVFGGLAGKRRGGKNAPVGALHRQMKLRKRGFKADPVGAWRGETLATQKGSTVQEKVSAPLIAVVPSPTHPFVVYAASATGEVLGRTILPRDILEGMVPHVYEKGGTNEEFWDVERKVFLREVSSAWQGVSQIVRGSKDKDKNDTLSVRRARRDVRSAKGSSGRTASVSSRTSRKRGDASDTEYSDIDSDDMDGDGDGDGRSGATDGEVRALVELCIPTPSIPPDAWGVGQYVSVGAEMAGEDGEYNDEEEEEKDLAAVAEGFAKDVEGVAGRLPPGYGWVGTAGTGPGALPSPLPSLALSGDIKTVDSVWLGGLQSRHRQEMDMIMLKMNLTRDVSEGKWEEVVKAGTAITKCIEWDGGIGGMWSAEEVKTVIGAVLLNDPIRALQLSIRLLEVTQDSPNARFPDLAPLVHFLMFPTVFDSDIHVAPPPESLGSSIPSSTSSPQDAKEVARQAQAVQVGGLTALKTHAERKLKAMRQLVEGEDHPLTTSGRARDLFGDGMTALSLVKAELNLFKLLSRSLPTDDANASPPPSATRSRASSSARVSGGLDSASINEELVHIVIGNVDRRVGGLAGAAADGAVSVTAARCVMEAYLGSKRFDEYFCVGMAIVGAHAAYPFSSTILSHMDRLGLPRLKSYIDSLYQQASAQLAQAIQTAQQHGTRDQLGQVLGKGTGYLKEALVTAARVGAWAAGVGPSMGQQAGDDRKKEVAAFVGYLNNALVGFVQQLSVSLFRILETMDRIVGRTGGTNYPRDFALAIHTPLTDAFKLYPSNVVSPTMSRREREKERASASKCMEEVASVVDRLGQFVEKG</sequence>
<accession>A0A139ARF5</accession>
<comment type="similarity">
    <text evidence="1">Belongs to the WD repeat EIPR1 family.</text>
</comment>
<feature type="repeat" description="WD" evidence="4">
    <location>
        <begin position="343"/>
        <end position="385"/>
    </location>
</feature>
<gene>
    <name evidence="6" type="ORF">M427DRAFT_29247</name>
</gene>
<dbReference type="InterPro" id="IPR040323">
    <property type="entry name" value="EIPR1"/>
</dbReference>
<dbReference type="InterPro" id="IPR001680">
    <property type="entry name" value="WD40_rpt"/>
</dbReference>
<evidence type="ECO:0000256" key="5">
    <source>
        <dbReference type="SAM" id="MobiDB-lite"/>
    </source>
</evidence>
<dbReference type="OrthoDB" id="361494at2759"/>
<keyword evidence="7" id="KW-1185">Reference proteome</keyword>
<dbReference type="STRING" id="1344416.A0A139ARF5"/>
<feature type="compositionally biased region" description="Acidic residues" evidence="5">
    <location>
        <begin position="602"/>
        <end position="619"/>
    </location>
</feature>
<feature type="compositionally biased region" description="Polar residues" evidence="5">
    <location>
        <begin position="581"/>
        <end position="593"/>
    </location>
</feature>
<dbReference type="SUPFAM" id="SSF50978">
    <property type="entry name" value="WD40 repeat-like"/>
    <property type="match status" value="1"/>
</dbReference>
<dbReference type="SMART" id="SM00320">
    <property type="entry name" value="WD40"/>
    <property type="match status" value="3"/>
</dbReference>
<keyword evidence="2 4" id="KW-0853">WD repeat</keyword>
<dbReference type="Pfam" id="PF00400">
    <property type="entry name" value="WD40"/>
    <property type="match status" value="2"/>
</dbReference>
<proteinExistence type="inferred from homology"/>
<dbReference type="EMBL" id="KQ965739">
    <property type="protein sequence ID" value="KXS19326.1"/>
    <property type="molecule type" value="Genomic_DNA"/>
</dbReference>
<evidence type="ECO:0000313" key="6">
    <source>
        <dbReference type="EMBL" id="KXS19326.1"/>
    </source>
</evidence>
<dbReference type="PROSITE" id="PS50082">
    <property type="entry name" value="WD_REPEATS_2"/>
    <property type="match status" value="2"/>
</dbReference>
<protein>
    <submittedName>
        <fullName evidence="6">Uncharacterized protein</fullName>
    </submittedName>
</protein>
<evidence type="ECO:0000256" key="3">
    <source>
        <dbReference type="ARBA" id="ARBA00022737"/>
    </source>
</evidence>
<dbReference type="GO" id="GO:0016567">
    <property type="term" value="P:protein ubiquitination"/>
    <property type="evidence" value="ECO:0007669"/>
    <property type="project" value="TreeGrafter"/>
</dbReference>
<evidence type="ECO:0000313" key="7">
    <source>
        <dbReference type="Proteomes" id="UP000070544"/>
    </source>
</evidence>